<evidence type="ECO:0000313" key="4">
    <source>
        <dbReference type="EMBL" id="MCJ0742626.1"/>
    </source>
</evidence>
<dbReference type="InterPro" id="IPR012334">
    <property type="entry name" value="Pectin_lyas_fold"/>
</dbReference>
<evidence type="ECO:0000259" key="3">
    <source>
        <dbReference type="Pfam" id="PF18962"/>
    </source>
</evidence>
<dbReference type="EMBL" id="JALGBH010000002">
    <property type="protein sequence ID" value="MCJ0742626.1"/>
    <property type="molecule type" value="Genomic_DNA"/>
</dbReference>
<dbReference type="Pfam" id="PF18962">
    <property type="entry name" value="Por_Secre_tail"/>
    <property type="match status" value="1"/>
</dbReference>
<sequence>MKKLYLKKCCFLLALLLLCSFGIRAQIYVSPSGNDGNDGKTLATAKASLSAAITAIVDPSITLKYIKLSAGTYTTSGVSIPSGVRLVGECASLTTLETSGNIQLQSNSALSGVTVTRPGISNSISVSTYSGSNNISITQCKFIGNRTAIYLQGSNHVISDNEFENNRTGLVIDPSGSPSVTGLKIERNKFFRNRSYGFIFLGSSDNAAITEQVTANIAYNDFIGNLAGGFELNSSNPTTAITLQGNYFDETNNTIRNGRTNGGFTVDDHNINSDYDNDKYHFTDNSSTGYPNAVSGDATAKITTIGVLNAATANISGPALCRAISSSSPSFTGYITIQDAIDNSGAANTINVSAGNYFEDVVVNKQGLKLIGANEQTTKIIGIKGNSSATTLSIAADGAIVEGFTITREGNNITDWNDSYGVLNKQGVSMDANNTTARKLLITGNRNGMYINGRQNVLVEYCDISNNRTGVQVANNISGTIIRNNNITNNWTMGFLFNDPSSPPNPPVTAQATAADIVKNNITDNWYSQVEFRGDNINVLNFGANNLGQTPGVAPSVSTNPSGEPGYAAQIPVAFGGSATAPGSSYMICGAHSDRIDYSADLENYTDTDPVIGYQPNDTKVWVFERGPLATLSPRLSSAAKIVNPGGTILLKDAAINSGGDIPVNATLDADNATIVVNGNLKLNGNNTMLTLAKPATFNGTIEFAGSNIKSTATNTLTASNSIVSGAGYVDGPLKLTGAVAIYDMPLGKGGVQTLISFNNPTAAITAEYFNTDAGNTSTIAAGSSLTAVSNKEYWDVSSTGTVGSVSLTTFDKSGSGISGTLITEVAFYGGTEWVSYGGTSQTASGNKFSVTSDLNPINTISGKFTFGTGTTLPVDLVAFEATRANNGALITWETVAESQNKEFVITKSFDGKKFFELKRLDAKGAGKYSYTDLTFLNSAYYRLTQIDADGKPTTYDKLTRFVKGLNDGVSVTAYPNPTTSKLFVNVTSAEKELVKLQLVDVTGRILKVQQADTSQPIAFDISDAKPGVYTLRILKNTGDLAKKIVKL</sequence>
<reference evidence="4" key="1">
    <citation type="submission" date="2022-03" db="EMBL/GenBank/DDBJ databases">
        <authorList>
            <person name="Woo C.Y."/>
        </authorList>
    </citation>
    <scope>NUCLEOTIDE SEQUENCE</scope>
    <source>
        <strain evidence="4">CYS-01</strain>
    </source>
</reference>
<keyword evidence="1" id="KW-0732">Signal</keyword>
<dbReference type="RefSeq" id="WP_243361265.1">
    <property type="nucleotide sequence ID" value="NZ_JALGBH010000002.1"/>
</dbReference>
<name>A0ABS9ZWD8_9SPHI</name>
<keyword evidence="5" id="KW-1185">Reference proteome</keyword>
<evidence type="ECO:0000256" key="1">
    <source>
        <dbReference type="SAM" id="SignalP"/>
    </source>
</evidence>
<feature type="domain" description="Right handed beta helix" evidence="2">
    <location>
        <begin position="98"/>
        <end position="210"/>
    </location>
</feature>
<evidence type="ECO:0000313" key="5">
    <source>
        <dbReference type="Proteomes" id="UP001165460"/>
    </source>
</evidence>
<organism evidence="4 5">
    <name type="scientific">Pedobacter montanisoli</name>
    <dbReference type="NCBI Taxonomy" id="2923277"/>
    <lineage>
        <taxon>Bacteria</taxon>
        <taxon>Pseudomonadati</taxon>
        <taxon>Bacteroidota</taxon>
        <taxon>Sphingobacteriia</taxon>
        <taxon>Sphingobacteriales</taxon>
        <taxon>Sphingobacteriaceae</taxon>
        <taxon>Pedobacter</taxon>
    </lineage>
</organism>
<dbReference type="Proteomes" id="UP001165460">
    <property type="component" value="Unassembled WGS sequence"/>
</dbReference>
<dbReference type="InterPro" id="IPR026444">
    <property type="entry name" value="Secre_tail"/>
</dbReference>
<feature type="domain" description="Secretion system C-terminal sorting" evidence="3">
    <location>
        <begin position="975"/>
        <end position="1046"/>
    </location>
</feature>
<protein>
    <submittedName>
        <fullName evidence="4">Right-handed parallel beta-helix repeat-containing protein</fullName>
    </submittedName>
</protein>
<dbReference type="SMART" id="SM00710">
    <property type="entry name" value="PbH1"/>
    <property type="match status" value="10"/>
</dbReference>
<dbReference type="Gene3D" id="2.160.20.10">
    <property type="entry name" value="Single-stranded right-handed beta-helix, Pectin lyase-like"/>
    <property type="match status" value="2"/>
</dbReference>
<proteinExistence type="predicted"/>
<evidence type="ECO:0000259" key="2">
    <source>
        <dbReference type="Pfam" id="PF13229"/>
    </source>
</evidence>
<feature type="chain" id="PRO_5046230898" evidence="1">
    <location>
        <begin position="26"/>
        <end position="1048"/>
    </location>
</feature>
<accession>A0ABS9ZWD8</accession>
<dbReference type="SUPFAM" id="SSF51126">
    <property type="entry name" value="Pectin lyase-like"/>
    <property type="match status" value="2"/>
</dbReference>
<feature type="signal peptide" evidence="1">
    <location>
        <begin position="1"/>
        <end position="25"/>
    </location>
</feature>
<dbReference type="NCBIfam" id="TIGR04183">
    <property type="entry name" value="Por_Secre_tail"/>
    <property type="match status" value="1"/>
</dbReference>
<dbReference type="InterPro" id="IPR011050">
    <property type="entry name" value="Pectin_lyase_fold/virulence"/>
</dbReference>
<dbReference type="Pfam" id="PF13229">
    <property type="entry name" value="Beta_helix"/>
    <property type="match status" value="1"/>
</dbReference>
<dbReference type="InterPro" id="IPR039448">
    <property type="entry name" value="Beta_helix"/>
</dbReference>
<dbReference type="InterPro" id="IPR006626">
    <property type="entry name" value="PbH1"/>
</dbReference>
<comment type="caution">
    <text evidence="4">The sequence shown here is derived from an EMBL/GenBank/DDBJ whole genome shotgun (WGS) entry which is preliminary data.</text>
</comment>
<gene>
    <name evidence="4" type="ORF">MMF97_07885</name>
</gene>